<dbReference type="EMBL" id="CP030759">
    <property type="protein sequence ID" value="AXA37626.1"/>
    <property type="molecule type" value="Genomic_DNA"/>
</dbReference>
<dbReference type="AlphaFoldDB" id="A0A2Z4Y995"/>
<gene>
    <name evidence="1" type="ORF">BRCON_2884</name>
</gene>
<accession>A0A2Z4Y995</accession>
<sequence>MSCGPHSHLPFIHSASGAPARYYGIEHNFNEKQLQQAV</sequence>
<evidence type="ECO:0000313" key="2">
    <source>
        <dbReference type="Proteomes" id="UP000262583"/>
    </source>
</evidence>
<evidence type="ECO:0000313" key="1">
    <source>
        <dbReference type="EMBL" id="AXA37626.1"/>
    </source>
</evidence>
<organism evidence="1 2">
    <name type="scientific">Sumerlaea chitinivorans</name>
    <dbReference type="NCBI Taxonomy" id="2250252"/>
    <lineage>
        <taxon>Bacteria</taxon>
        <taxon>Candidatus Sumerlaeota</taxon>
        <taxon>Candidatus Sumerlaeia</taxon>
        <taxon>Candidatus Sumerlaeales</taxon>
        <taxon>Candidatus Sumerlaeaceae</taxon>
        <taxon>Candidatus Sumerlaea</taxon>
    </lineage>
</organism>
<protein>
    <submittedName>
        <fullName evidence="1">Uncharacterized protein</fullName>
    </submittedName>
</protein>
<dbReference type="KEGG" id="schv:BRCON_2884"/>
<dbReference type="Proteomes" id="UP000262583">
    <property type="component" value="Chromosome"/>
</dbReference>
<reference evidence="1 2" key="1">
    <citation type="submission" date="2018-05" db="EMBL/GenBank/DDBJ databases">
        <title>A metagenomic window into the 2 km-deep terrestrial subsurface aquifer revealed taxonomically and functionally diverse microbial community comprising novel uncultured bacterial lineages.</title>
        <authorList>
            <person name="Kadnikov V.V."/>
            <person name="Mardanov A.V."/>
            <person name="Beletsky A.V."/>
            <person name="Banks D."/>
            <person name="Pimenov N.V."/>
            <person name="Frank Y.A."/>
            <person name="Karnachuk O.V."/>
            <person name="Ravin N.V."/>
        </authorList>
    </citation>
    <scope>NUCLEOTIDE SEQUENCE [LARGE SCALE GENOMIC DNA]</scope>
    <source>
        <strain evidence="1">BY</strain>
    </source>
</reference>
<proteinExistence type="predicted"/>
<name>A0A2Z4Y995_SUMC1</name>